<dbReference type="SUPFAM" id="SSF51695">
    <property type="entry name" value="PLC-like phosphodiesterases"/>
    <property type="match status" value="1"/>
</dbReference>
<dbReference type="Gene3D" id="3.20.20.190">
    <property type="entry name" value="Phosphatidylinositol (PI) phosphodiesterase"/>
    <property type="match status" value="1"/>
</dbReference>
<dbReference type="SUPFAM" id="SSF48403">
    <property type="entry name" value="Ankyrin repeat"/>
    <property type="match status" value="1"/>
</dbReference>
<evidence type="ECO:0000313" key="8">
    <source>
        <dbReference type="Proteomes" id="UP001476247"/>
    </source>
</evidence>
<reference evidence="7 8" key="1">
    <citation type="submission" date="2024-04" db="EMBL/GenBank/DDBJ databases">
        <title>genome sequences of Mucor flavus KT1a and Helicostylum pulchrum KT1b strains isolation_sourced from the surface of a dry-aged beef.</title>
        <authorList>
            <person name="Toyotome T."/>
            <person name="Hosono M."/>
            <person name="Torimaru M."/>
            <person name="Fukuda K."/>
            <person name="Mikami N."/>
        </authorList>
    </citation>
    <scope>NUCLEOTIDE SEQUENCE [LARGE SCALE GENOMIC DNA]</scope>
    <source>
        <strain evidence="7 8">KT1b</strain>
    </source>
</reference>
<keyword evidence="1" id="KW-0677">Repeat</keyword>
<dbReference type="InterPro" id="IPR057506">
    <property type="entry name" value="C2_GPCPD1"/>
</dbReference>
<feature type="repeat" description="ANK" evidence="3">
    <location>
        <begin position="426"/>
        <end position="458"/>
    </location>
</feature>
<feature type="domain" description="GP-PDE" evidence="6">
    <location>
        <begin position="663"/>
        <end position="977"/>
    </location>
</feature>
<dbReference type="InterPro" id="IPR002110">
    <property type="entry name" value="Ankyrin_rpt"/>
</dbReference>
<dbReference type="Gene3D" id="1.25.40.20">
    <property type="entry name" value="Ankyrin repeat-containing domain"/>
    <property type="match status" value="1"/>
</dbReference>
<comment type="caution">
    <text evidence="7">The sequence shown here is derived from an EMBL/GenBank/DDBJ whole genome shotgun (WGS) entry which is preliminary data.</text>
</comment>
<dbReference type="Pfam" id="PF12796">
    <property type="entry name" value="Ank_2"/>
    <property type="match status" value="3"/>
</dbReference>
<dbReference type="Pfam" id="PF03105">
    <property type="entry name" value="SPX"/>
    <property type="match status" value="2"/>
</dbReference>
<dbReference type="PROSITE" id="PS50297">
    <property type="entry name" value="ANK_REP_REGION"/>
    <property type="match status" value="4"/>
</dbReference>
<dbReference type="Proteomes" id="UP001476247">
    <property type="component" value="Unassembled WGS sequence"/>
</dbReference>
<dbReference type="CDD" id="cd14483">
    <property type="entry name" value="SPX_PHO81_NUC-2_like"/>
    <property type="match status" value="1"/>
</dbReference>
<accession>A0ABP9Y7I6</accession>
<organism evidence="7 8">
    <name type="scientific">Helicostylum pulchrum</name>
    <dbReference type="NCBI Taxonomy" id="562976"/>
    <lineage>
        <taxon>Eukaryota</taxon>
        <taxon>Fungi</taxon>
        <taxon>Fungi incertae sedis</taxon>
        <taxon>Mucoromycota</taxon>
        <taxon>Mucoromycotina</taxon>
        <taxon>Mucoromycetes</taxon>
        <taxon>Mucorales</taxon>
        <taxon>Mucorineae</taxon>
        <taxon>Mucoraceae</taxon>
        <taxon>Helicostylum</taxon>
    </lineage>
</organism>
<feature type="domain" description="SPX" evidence="5">
    <location>
        <begin position="1"/>
        <end position="142"/>
    </location>
</feature>
<feature type="repeat" description="ANK" evidence="3">
    <location>
        <begin position="294"/>
        <end position="326"/>
    </location>
</feature>
<dbReference type="PROSITE" id="PS51382">
    <property type="entry name" value="SPX"/>
    <property type="match status" value="1"/>
</dbReference>
<dbReference type="Pfam" id="PF03009">
    <property type="entry name" value="GDPD"/>
    <property type="match status" value="1"/>
</dbReference>
<dbReference type="Pfam" id="PF25329">
    <property type="entry name" value="C2_GDE1"/>
    <property type="match status" value="1"/>
</dbReference>
<dbReference type="InterPro" id="IPR036770">
    <property type="entry name" value="Ankyrin_rpt-contain_sf"/>
</dbReference>
<gene>
    <name evidence="7" type="ORF">HPULCUR_008293</name>
</gene>
<dbReference type="PROSITE" id="PS50088">
    <property type="entry name" value="ANK_REPEAT"/>
    <property type="match status" value="4"/>
</dbReference>
<dbReference type="SMART" id="SM00248">
    <property type="entry name" value="ANK"/>
    <property type="match status" value="8"/>
</dbReference>
<evidence type="ECO:0000313" key="7">
    <source>
        <dbReference type="EMBL" id="GAA5802818.1"/>
    </source>
</evidence>
<keyword evidence="2 3" id="KW-0040">ANK repeat</keyword>
<protein>
    <submittedName>
        <fullName evidence="7">Uncharacterized protein</fullName>
    </submittedName>
</protein>
<evidence type="ECO:0000259" key="6">
    <source>
        <dbReference type="PROSITE" id="PS51704"/>
    </source>
</evidence>
<dbReference type="PRINTS" id="PR01415">
    <property type="entry name" value="ANKYRIN"/>
</dbReference>
<evidence type="ECO:0000256" key="3">
    <source>
        <dbReference type="PROSITE-ProRule" id="PRU00023"/>
    </source>
</evidence>
<dbReference type="PANTHER" id="PTHR24198:SF165">
    <property type="entry name" value="ANKYRIN REPEAT-CONTAINING PROTEIN-RELATED"/>
    <property type="match status" value="1"/>
</dbReference>
<evidence type="ECO:0000256" key="2">
    <source>
        <dbReference type="ARBA" id="ARBA00023043"/>
    </source>
</evidence>
<feature type="repeat" description="ANK" evidence="3">
    <location>
        <begin position="459"/>
        <end position="491"/>
    </location>
</feature>
<evidence type="ECO:0000256" key="1">
    <source>
        <dbReference type="ARBA" id="ARBA00022737"/>
    </source>
</evidence>
<sequence>MKFGKRIQSQKFPEWSSHYLDYKGLKKFISALSGSEETKKASFFFKLERELEKINTFYLQKENDAQVRLKTLQDKKKLLQLDPNRLKHSSAQLDALNEAFTQYERDLNKLQKYVQLNNEGFQKILKKWDKRSKSQTKELYLSRQVDIQPCFKPQVLSELGAASSTSRIELLDMIKTANKTPCVINSPKHSQQTDDAELSLLKAVASNMTQLVKHELSRVSATVDENRISRAFFQACSTACIEIVQLLIDTGMVHFDYIDDINERSCLHIAAMNGRFDILKLVVASQHVNRRDIYGRTPLHYATMKGYDDCISFLLDHKADIEARDLDGFSPLLCAISNGYTKSVEILLNAGANIEPKDETDPIPLSVACYYGHTDMALMLYRRGAKNLANTELLYPLHLVAQQGHAELCRILAKDPEYLDKPDVYYNWTPLFWAANYGHTECVRILIEEGCQLNLKDENGKTALHYAAWEGHTTCTQLMIDAGCRVDMDVAAQPTDQENNDDMLIDENELDHIPSLELPPPIIPFRIYGHNYLDRKYQIHVILKQTPIRLYDNTPISSLKLVISVKPDTGVIPHGIILPMSRQREIFHFQLDSLDGFLLEFDVLPTFGTHILGRAVIPISLLKKATEGHRIIPLMDNHLTTVGELDFDYFLVRPFLGVQLKIGGRIETYWKSKVTGSTLLTGVAENHLPATVVSSFITASSLNGDYSHIVVQLTRDRVPVVFANWMVPFNGLDLAVSDLSFNQLCQLAKKIAARTGSFDFTGNVDLVNQLKQDDPVLTLSQILQSLPASMGVLLEIKYPNIDELDVHPFPNILDKNEYVDTILLCIYDHVRSLPSDVPNTRIVFTSFNPTICTIVNWKQPNYPVFFSTCCMIDKGEPKYKSIGNAEINVSMRPYSNALRTSLKEAVKFSKRNNLLGIISDAATLVRIPSLISNIKESGLVLVTFGDVNQNPECIEMQKKQGVDAVMINGLVHYNSEISEVIN</sequence>
<name>A0ABP9Y7I6_9FUNG</name>
<keyword evidence="8" id="KW-1185">Reference proteome</keyword>
<dbReference type="InterPro" id="IPR030395">
    <property type="entry name" value="GP_PDE_dom"/>
</dbReference>
<dbReference type="InterPro" id="IPR017946">
    <property type="entry name" value="PLC-like_Pdiesterase_TIM-brl"/>
</dbReference>
<keyword evidence="4" id="KW-0175">Coiled coil</keyword>
<feature type="repeat" description="ANK" evidence="3">
    <location>
        <begin position="327"/>
        <end position="359"/>
    </location>
</feature>
<proteinExistence type="predicted"/>
<evidence type="ECO:0000259" key="5">
    <source>
        <dbReference type="PROSITE" id="PS51382"/>
    </source>
</evidence>
<feature type="coiled-coil region" evidence="4">
    <location>
        <begin position="62"/>
        <end position="113"/>
    </location>
</feature>
<dbReference type="PROSITE" id="PS51704">
    <property type="entry name" value="GP_PDE"/>
    <property type="match status" value="1"/>
</dbReference>
<dbReference type="EMBL" id="BAABUJ010000025">
    <property type="protein sequence ID" value="GAA5802818.1"/>
    <property type="molecule type" value="Genomic_DNA"/>
</dbReference>
<dbReference type="PANTHER" id="PTHR24198">
    <property type="entry name" value="ANKYRIN REPEAT AND PROTEIN KINASE DOMAIN-CONTAINING PROTEIN"/>
    <property type="match status" value="1"/>
</dbReference>
<dbReference type="InterPro" id="IPR004331">
    <property type="entry name" value="SPX_dom"/>
</dbReference>
<evidence type="ECO:0000256" key="4">
    <source>
        <dbReference type="SAM" id="Coils"/>
    </source>
</evidence>